<accession>A0ABM8VXW5</accession>
<evidence type="ECO:0000313" key="2">
    <source>
        <dbReference type="Proteomes" id="UP000789901"/>
    </source>
</evidence>
<comment type="caution">
    <text evidence="1">The sequence shown here is derived from an EMBL/GenBank/DDBJ whole genome shotgun (WGS) entry which is preliminary data.</text>
</comment>
<dbReference type="Proteomes" id="UP000789901">
    <property type="component" value="Unassembled WGS sequence"/>
</dbReference>
<protein>
    <submittedName>
        <fullName evidence="1">15283_t:CDS:1</fullName>
    </submittedName>
</protein>
<dbReference type="EMBL" id="CAJVQB010000200">
    <property type="protein sequence ID" value="CAG8474303.1"/>
    <property type="molecule type" value="Genomic_DNA"/>
</dbReference>
<keyword evidence="2" id="KW-1185">Reference proteome</keyword>
<organism evidence="1 2">
    <name type="scientific">Gigaspora margarita</name>
    <dbReference type="NCBI Taxonomy" id="4874"/>
    <lineage>
        <taxon>Eukaryota</taxon>
        <taxon>Fungi</taxon>
        <taxon>Fungi incertae sedis</taxon>
        <taxon>Mucoromycota</taxon>
        <taxon>Glomeromycotina</taxon>
        <taxon>Glomeromycetes</taxon>
        <taxon>Diversisporales</taxon>
        <taxon>Gigasporaceae</taxon>
        <taxon>Gigaspora</taxon>
    </lineage>
</organism>
<evidence type="ECO:0000313" key="1">
    <source>
        <dbReference type="EMBL" id="CAG8474303.1"/>
    </source>
</evidence>
<gene>
    <name evidence="1" type="ORF">GMARGA_LOCUS927</name>
</gene>
<proteinExistence type="predicted"/>
<name>A0ABM8VXW5_GIGMA</name>
<reference evidence="1 2" key="1">
    <citation type="submission" date="2021-06" db="EMBL/GenBank/DDBJ databases">
        <authorList>
            <person name="Kallberg Y."/>
            <person name="Tangrot J."/>
            <person name="Rosling A."/>
        </authorList>
    </citation>
    <scope>NUCLEOTIDE SEQUENCE [LARGE SCALE GENOMIC DNA]</scope>
    <source>
        <strain evidence="1 2">120-4 pot B 10/14</strain>
    </source>
</reference>
<sequence>MPPPSHNFRSYFTLTNNPNNPTNAIAVYNYCIRKYARLEIAQLKPEYCTVNRARLCHTHLLKCEAFRKTYSNEFKTNESVNLHTNSVISTVSSHSSVNTNDLLRFEQLLLRIIVSNALPFTFVENENTIAIFEFLIPGLKLPKRKVIDYQVSNDSYYIEENKTTRWTNESLEENKYLGAYGSGKYSDLIYLLDVSKRDSYKWVIDFIPS</sequence>